<keyword evidence="2" id="KW-0614">Plasmid</keyword>
<dbReference type="RefSeq" id="WP_244705487.1">
    <property type="nucleotide sequence ID" value="NZ_BAAADN010000005.1"/>
</dbReference>
<reference evidence="1" key="3">
    <citation type="submission" date="2023-12" db="EMBL/GenBank/DDBJ databases">
        <authorList>
            <person name="Sun Q."/>
            <person name="Inoue M."/>
        </authorList>
    </citation>
    <scope>NUCLEOTIDE SEQUENCE</scope>
    <source>
        <strain evidence="1">JCM 12289</strain>
    </source>
</reference>
<dbReference type="GeneID" id="71763291"/>
<accession>A0AAV3SBC8</accession>
<protein>
    <submittedName>
        <fullName evidence="1">Uncharacterized protein</fullName>
    </submittedName>
</protein>
<keyword evidence="3" id="KW-1185">Reference proteome</keyword>
<sequence>MTDPEETKLIEVRTDDDSEREYRTIEYQERDGGWYVDAGSGFERFASVQARNKDVRQLLRKEYDSRY</sequence>
<evidence type="ECO:0000313" key="3">
    <source>
        <dbReference type="Proteomes" id="UP000830542"/>
    </source>
</evidence>
<reference evidence="1" key="1">
    <citation type="journal article" date="2014" name="Int. J. Syst. Evol. Microbiol.">
        <title>Complete genome sequence of Corynebacterium casei LMG S-19264T (=DSM 44701T), isolated from a smear-ripened cheese.</title>
        <authorList>
            <consortium name="US DOE Joint Genome Institute (JGI-PGF)"/>
            <person name="Walter F."/>
            <person name="Albersmeier A."/>
            <person name="Kalinowski J."/>
            <person name="Ruckert C."/>
        </authorList>
    </citation>
    <scope>NUCLEOTIDE SEQUENCE</scope>
    <source>
        <strain evidence="1">JCM 12289</strain>
    </source>
</reference>
<organism evidence="1 4">
    <name type="scientific">Halococcus dombrowskii</name>
    <dbReference type="NCBI Taxonomy" id="179637"/>
    <lineage>
        <taxon>Archaea</taxon>
        <taxon>Methanobacteriati</taxon>
        <taxon>Methanobacteriota</taxon>
        <taxon>Stenosarchaea group</taxon>
        <taxon>Halobacteria</taxon>
        <taxon>Halobacteriales</taxon>
        <taxon>Halococcaceae</taxon>
        <taxon>Halococcus</taxon>
    </lineage>
</organism>
<name>A0AAV3SBC8_HALDO</name>
<dbReference type="Proteomes" id="UP001500962">
    <property type="component" value="Unassembled WGS sequence"/>
</dbReference>
<geneLocation type="plasmid" evidence="2 3">
    <name>unnamed1</name>
</geneLocation>
<dbReference type="AlphaFoldDB" id="A0AAV3SBC8"/>
<reference evidence="2" key="2">
    <citation type="submission" date="2022-04" db="EMBL/GenBank/DDBJ databases">
        <title>Sequencing and genomic assembly of Halococcus dombrowskii.</title>
        <authorList>
            <person name="Lim S.W."/>
            <person name="MacLea K.S."/>
        </authorList>
    </citation>
    <scope>NUCLEOTIDE SEQUENCE</scope>
    <source>
        <strain evidence="2">H4</strain>
        <plasmid evidence="2">unnamed1</plasmid>
    </source>
</reference>
<dbReference type="EMBL" id="BAAADN010000005">
    <property type="protein sequence ID" value="GAA0451548.1"/>
    <property type="molecule type" value="Genomic_DNA"/>
</dbReference>
<dbReference type="Proteomes" id="UP000830542">
    <property type="component" value="Plasmid unnamed1"/>
</dbReference>
<evidence type="ECO:0000313" key="2">
    <source>
        <dbReference type="EMBL" id="UOO96609.1"/>
    </source>
</evidence>
<dbReference type="EMBL" id="CP095006">
    <property type="protein sequence ID" value="UOO96609.1"/>
    <property type="molecule type" value="Genomic_DNA"/>
</dbReference>
<proteinExistence type="predicted"/>
<evidence type="ECO:0000313" key="1">
    <source>
        <dbReference type="EMBL" id="GAA0451548.1"/>
    </source>
</evidence>
<dbReference type="KEGG" id="hdo:MUK72_15545"/>
<evidence type="ECO:0000313" key="4">
    <source>
        <dbReference type="Proteomes" id="UP001500962"/>
    </source>
</evidence>
<gene>
    <name evidence="1" type="ORF">GCM10008985_03980</name>
    <name evidence="2" type="ORF">MUK72_15545</name>
</gene>